<dbReference type="Pfam" id="PF01875">
    <property type="entry name" value="Memo"/>
    <property type="match status" value="1"/>
</dbReference>
<dbReference type="PANTHER" id="PTHR11060">
    <property type="entry name" value="PROTEIN MEMO1"/>
    <property type="match status" value="1"/>
</dbReference>
<accession>A0A7V4N591</accession>
<protein>
    <submittedName>
        <fullName evidence="2">AmmeMemoRadiSam system protein B</fullName>
    </submittedName>
</protein>
<comment type="similarity">
    <text evidence="1">Belongs to the MEMO1 family.</text>
</comment>
<dbReference type="EMBL" id="DTEI01000109">
    <property type="protein sequence ID" value="HGU16243.1"/>
    <property type="molecule type" value="Genomic_DNA"/>
</dbReference>
<dbReference type="CDD" id="cd07361">
    <property type="entry name" value="MEMO_like"/>
    <property type="match status" value="1"/>
</dbReference>
<dbReference type="InterPro" id="IPR002737">
    <property type="entry name" value="MEMO1_fam"/>
</dbReference>
<reference evidence="2" key="1">
    <citation type="journal article" date="2020" name="mSystems">
        <title>Genome- and Community-Level Interaction Insights into Carbon Utilization and Element Cycling Functions of Hydrothermarchaeota in Hydrothermal Sediment.</title>
        <authorList>
            <person name="Zhou Z."/>
            <person name="Liu Y."/>
            <person name="Xu W."/>
            <person name="Pan J."/>
            <person name="Luo Z.H."/>
            <person name="Li M."/>
        </authorList>
    </citation>
    <scope>NUCLEOTIDE SEQUENCE [LARGE SCALE GENOMIC DNA]</scope>
    <source>
        <strain evidence="2">SpSt-711</strain>
    </source>
</reference>
<dbReference type="Gene3D" id="3.40.830.10">
    <property type="entry name" value="LigB-like"/>
    <property type="match status" value="1"/>
</dbReference>
<proteinExistence type="inferred from homology"/>
<evidence type="ECO:0000313" key="2">
    <source>
        <dbReference type="EMBL" id="HGU16243.1"/>
    </source>
</evidence>
<dbReference type="NCBIfam" id="TIGR04336">
    <property type="entry name" value="AmmeMemoSam_B"/>
    <property type="match status" value="1"/>
</dbReference>
<organism evidence="2">
    <name type="scientific">Thermodesulfobacterium geofontis</name>
    <dbReference type="NCBI Taxonomy" id="1295609"/>
    <lineage>
        <taxon>Bacteria</taxon>
        <taxon>Pseudomonadati</taxon>
        <taxon>Thermodesulfobacteriota</taxon>
        <taxon>Thermodesulfobacteria</taxon>
        <taxon>Thermodesulfobacteriales</taxon>
        <taxon>Thermodesulfobacteriaceae</taxon>
        <taxon>Thermodesulfobacterium</taxon>
    </lineage>
</organism>
<dbReference type="AlphaFoldDB" id="A0A7V4N591"/>
<gene>
    <name evidence="2" type="primary">amrB</name>
    <name evidence="2" type="ORF">ENU91_06310</name>
</gene>
<name>A0A7V4N591_9BACT</name>
<sequence length="396" mass="45114">MDATYKPILRYVDVIPAKHEGKPVFLLRDPVGIIEEIVVVPQNVVFLLSLMDGKHDLRDLQVEATKRFGEIVPLEEIFKIVNFLDEKGFLWSKNFEEIKSKAYENWLSLPLRPMAHANQVYPLSASEAKFFIEDILKLCSPDSSKPPKILIVPHIDIRAGAKAFAESYNRFKIPSGSRIIILGVGHHLDLPWSVLTKDLATPFGVVKSDRGGLLYLSNSKKIELFPNHIAHKLEHSIEFQVLFLHHLLKDEFVILPFLVGPLMVFFEDKTKELVEKFIEALSELIDNKTYIILGIDFCHLGPRYGDPFEVSEIHVKKILETDKRLLELSFNKNSEDFLNETKKLAPMKICGLSCLYLVNLLLNKANIKGEYQIFYQEAIPFGQGSVVSVVSAGYYF</sequence>
<dbReference type="PANTHER" id="PTHR11060:SF0">
    <property type="entry name" value="PROTEIN MEMO1"/>
    <property type="match status" value="1"/>
</dbReference>
<evidence type="ECO:0000256" key="1">
    <source>
        <dbReference type="ARBA" id="ARBA00006315"/>
    </source>
</evidence>
<comment type="caution">
    <text evidence="2">The sequence shown here is derived from an EMBL/GenBank/DDBJ whole genome shotgun (WGS) entry which is preliminary data.</text>
</comment>